<keyword evidence="6" id="KW-1185">Reference proteome</keyword>
<dbReference type="GO" id="GO:0051536">
    <property type="term" value="F:iron-sulfur cluster binding"/>
    <property type="evidence" value="ECO:0007669"/>
    <property type="project" value="UniProtKB-KW"/>
</dbReference>
<feature type="domain" description="4Fe-4S ferredoxin-type" evidence="4">
    <location>
        <begin position="65"/>
        <end position="94"/>
    </location>
</feature>
<evidence type="ECO:0000313" key="5">
    <source>
        <dbReference type="EMBL" id="SHK09741.1"/>
    </source>
</evidence>
<dbReference type="InterPro" id="IPR017900">
    <property type="entry name" value="4Fe4S_Fe_S_CS"/>
</dbReference>
<reference evidence="6" key="1">
    <citation type="submission" date="2016-11" db="EMBL/GenBank/DDBJ databases">
        <authorList>
            <person name="Varghese N."/>
            <person name="Submissions S."/>
        </authorList>
    </citation>
    <scope>NUCLEOTIDE SEQUENCE [LARGE SCALE GENOMIC DNA]</scope>
    <source>
        <strain evidence="6">DSM 17957</strain>
    </source>
</reference>
<evidence type="ECO:0000313" key="6">
    <source>
        <dbReference type="Proteomes" id="UP000184536"/>
    </source>
</evidence>
<dbReference type="RefSeq" id="WP_110942602.1">
    <property type="nucleotide sequence ID" value="NZ_FQZV01000073.1"/>
</dbReference>
<dbReference type="Gene3D" id="3.30.70.20">
    <property type="match status" value="1"/>
</dbReference>
<gene>
    <name evidence="5" type="ORF">SAMN02745975_03635</name>
</gene>
<evidence type="ECO:0000256" key="3">
    <source>
        <dbReference type="ARBA" id="ARBA00023014"/>
    </source>
</evidence>
<proteinExistence type="predicted"/>
<keyword evidence="2" id="KW-0408">Iron</keyword>
<dbReference type="SUPFAM" id="SSF54862">
    <property type="entry name" value="4Fe-4S ferredoxins"/>
    <property type="match status" value="1"/>
</dbReference>
<accession>A0A1M6PPA5</accession>
<protein>
    <submittedName>
        <fullName evidence="5">4Fe-4S binding domain-containing protein</fullName>
    </submittedName>
</protein>
<sequence>MIQGALKTTGAPSLEELKKSPAFPRAEDYQIGPIAVIECIEEIPCNPCETSCPKGSISIGKPITNLPRIDFNRCSGCGICVAACPGLAIYIKDYTYSQDEALVTFPYEYIPLPEPGDTVILVNRQGQEICEGLVKKVNSAKAFQQTTLVSVSYPKQHFEEVVNMKRR</sequence>
<dbReference type="PROSITE" id="PS00198">
    <property type="entry name" value="4FE4S_FER_1"/>
    <property type="match status" value="1"/>
</dbReference>
<organism evidence="5 6">
    <name type="scientific">Geosporobacter subterraneus DSM 17957</name>
    <dbReference type="NCBI Taxonomy" id="1121919"/>
    <lineage>
        <taxon>Bacteria</taxon>
        <taxon>Bacillati</taxon>
        <taxon>Bacillota</taxon>
        <taxon>Clostridia</taxon>
        <taxon>Peptostreptococcales</taxon>
        <taxon>Thermotaleaceae</taxon>
        <taxon>Geosporobacter</taxon>
    </lineage>
</organism>
<dbReference type="AlphaFoldDB" id="A0A1M6PPA5"/>
<evidence type="ECO:0000256" key="2">
    <source>
        <dbReference type="ARBA" id="ARBA00023004"/>
    </source>
</evidence>
<dbReference type="PROSITE" id="PS51379">
    <property type="entry name" value="4FE4S_FER_2"/>
    <property type="match status" value="1"/>
</dbReference>
<dbReference type="InterPro" id="IPR017896">
    <property type="entry name" value="4Fe4S_Fe-S-bd"/>
</dbReference>
<evidence type="ECO:0000259" key="4">
    <source>
        <dbReference type="PROSITE" id="PS51379"/>
    </source>
</evidence>
<dbReference type="STRING" id="1121919.SAMN02745975_03635"/>
<keyword evidence="1" id="KW-0479">Metal-binding</keyword>
<keyword evidence="3" id="KW-0411">Iron-sulfur</keyword>
<dbReference type="GO" id="GO:0046872">
    <property type="term" value="F:metal ion binding"/>
    <property type="evidence" value="ECO:0007669"/>
    <property type="project" value="UniProtKB-KW"/>
</dbReference>
<name>A0A1M6PPA5_9FIRM</name>
<evidence type="ECO:0000256" key="1">
    <source>
        <dbReference type="ARBA" id="ARBA00022723"/>
    </source>
</evidence>
<dbReference type="Proteomes" id="UP000184536">
    <property type="component" value="Unassembled WGS sequence"/>
</dbReference>
<dbReference type="OrthoDB" id="9801699at2"/>
<dbReference type="Pfam" id="PF00037">
    <property type="entry name" value="Fer4"/>
    <property type="match status" value="1"/>
</dbReference>
<dbReference type="EMBL" id="FQZV01000073">
    <property type="protein sequence ID" value="SHK09741.1"/>
    <property type="molecule type" value="Genomic_DNA"/>
</dbReference>